<proteinExistence type="predicted"/>
<comment type="subcellular location">
    <subcellularLocation>
        <location evidence="1">Cell membrane</location>
    </subcellularLocation>
</comment>
<keyword evidence="3" id="KW-1003">Cell membrane</keyword>
<evidence type="ECO:0000313" key="6">
    <source>
        <dbReference type="EMBL" id="AHC14419.1"/>
    </source>
</evidence>
<evidence type="ECO:0000259" key="5">
    <source>
        <dbReference type="Pfam" id="PF04069"/>
    </source>
</evidence>
<dbReference type="AlphaFoldDB" id="V5WFS6"/>
<dbReference type="Gene3D" id="3.40.190.100">
    <property type="entry name" value="Glycine betaine-binding periplasmic protein, domain 2"/>
    <property type="match status" value="1"/>
</dbReference>
<keyword evidence="2" id="KW-0813">Transport</keyword>
<dbReference type="Gene3D" id="3.40.190.10">
    <property type="entry name" value="Periplasmic binding protein-like II"/>
    <property type="match status" value="1"/>
</dbReference>
<dbReference type="PANTHER" id="PTHR47737">
    <property type="entry name" value="GLYCINE BETAINE/PROLINE BETAINE TRANSPORT SYSTEM PERMEASE PROTEIN PROW"/>
    <property type="match status" value="1"/>
</dbReference>
<accession>V5WFS6</accession>
<sequence>MKRFLSVFSVLIGSLVLFLSCENGLIYEGVEVSIVSPDWAEGRAFSYFAEAVLEEEFGFVVEVVVKEGPNMDEIMSLVADGTHDAVLDVWTDFHSTEISTYEDQLELIGAVYKDAKTGLVVPRYTYDGGITKISDLETNDVAGKEITGIDPGAGLMSVVENDIIPDYGLDIAGYTLQDGSSESMLTALADAIAAEEDIIVTLWQPHGQFGIHELEMLEEDQTSHFTPNDIQMYGRSGLSADYPELVTFMENMQFSNDEVGSLLAHIAASQLSEPDAAAEWKAENQDIWINWMAQ</sequence>
<dbReference type="PANTHER" id="PTHR47737:SF1">
    <property type="entry name" value="GLYCINE BETAINE_PROLINE BETAINE TRANSPORT SYSTEM PERMEASE PROTEIN PROW"/>
    <property type="match status" value="1"/>
</dbReference>
<evidence type="ECO:0000313" key="7">
    <source>
        <dbReference type="Proteomes" id="UP000018680"/>
    </source>
</evidence>
<dbReference type="EMBL" id="CP006939">
    <property type="protein sequence ID" value="AHC14419.1"/>
    <property type="molecule type" value="Genomic_DNA"/>
</dbReference>
<dbReference type="GO" id="GO:0005275">
    <property type="term" value="F:amine transmembrane transporter activity"/>
    <property type="evidence" value="ECO:0007669"/>
    <property type="project" value="TreeGrafter"/>
</dbReference>
<dbReference type="Proteomes" id="UP000018680">
    <property type="component" value="Chromosome"/>
</dbReference>
<dbReference type="PROSITE" id="PS51257">
    <property type="entry name" value="PROKAR_LIPOPROTEIN"/>
    <property type="match status" value="1"/>
</dbReference>
<dbReference type="GO" id="GO:0043190">
    <property type="term" value="C:ATP-binding cassette (ABC) transporter complex"/>
    <property type="evidence" value="ECO:0007669"/>
    <property type="project" value="InterPro"/>
</dbReference>
<organism evidence="6 7">
    <name type="scientific">Salinispira pacifica</name>
    <dbReference type="NCBI Taxonomy" id="1307761"/>
    <lineage>
        <taxon>Bacteria</taxon>
        <taxon>Pseudomonadati</taxon>
        <taxon>Spirochaetota</taxon>
        <taxon>Spirochaetia</taxon>
        <taxon>Spirochaetales</taxon>
        <taxon>Spirochaetaceae</taxon>
        <taxon>Salinispira</taxon>
    </lineage>
</organism>
<dbReference type="GO" id="GO:0031460">
    <property type="term" value="P:glycine betaine transport"/>
    <property type="evidence" value="ECO:0007669"/>
    <property type="project" value="TreeGrafter"/>
</dbReference>
<feature type="domain" description="ABC-type glycine betaine transport system substrate-binding" evidence="5">
    <location>
        <begin position="31"/>
        <end position="281"/>
    </location>
</feature>
<protein>
    <submittedName>
        <fullName evidence="6">Glycine betaine ABC transport system, glycine betaine-binding protein OpuAC</fullName>
    </submittedName>
</protein>
<dbReference type="RefSeq" id="WP_024267349.1">
    <property type="nucleotide sequence ID" value="NC_023035.1"/>
</dbReference>
<dbReference type="SUPFAM" id="SSF53850">
    <property type="entry name" value="Periplasmic binding protein-like II"/>
    <property type="match status" value="1"/>
</dbReference>
<dbReference type="STRING" id="1307761.L21SP2_1001"/>
<keyword evidence="7" id="KW-1185">Reference proteome</keyword>
<evidence type="ECO:0000256" key="1">
    <source>
        <dbReference type="ARBA" id="ARBA00004236"/>
    </source>
</evidence>
<dbReference type="InterPro" id="IPR007210">
    <property type="entry name" value="ABC_Gly_betaine_transp_sub-bd"/>
</dbReference>
<keyword evidence="4" id="KW-0472">Membrane</keyword>
<gene>
    <name evidence="6" type="ORF">L21SP2_1001</name>
</gene>
<dbReference type="eggNOG" id="COG2113">
    <property type="taxonomic scope" value="Bacteria"/>
</dbReference>
<dbReference type="KEGG" id="slr:L21SP2_1001"/>
<name>V5WFS6_9SPIO</name>
<evidence type="ECO:0000256" key="3">
    <source>
        <dbReference type="ARBA" id="ARBA00022475"/>
    </source>
</evidence>
<dbReference type="GO" id="GO:0015226">
    <property type="term" value="F:carnitine transmembrane transporter activity"/>
    <property type="evidence" value="ECO:0007669"/>
    <property type="project" value="TreeGrafter"/>
</dbReference>
<evidence type="ECO:0000256" key="4">
    <source>
        <dbReference type="ARBA" id="ARBA00023136"/>
    </source>
</evidence>
<dbReference type="Pfam" id="PF04069">
    <property type="entry name" value="OpuAC"/>
    <property type="match status" value="1"/>
</dbReference>
<dbReference type="GO" id="GO:0015871">
    <property type="term" value="P:choline transport"/>
    <property type="evidence" value="ECO:0007669"/>
    <property type="project" value="TreeGrafter"/>
</dbReference>
<reference evidence="6 7" key="1">
    <citation type="journal article" date="2015" name="Stand. Genomic Sci.">
        <title>Complete genome sequence and description of Salinispira pacifica gen. nov., sp. nov., a novel spirochaete isolated form a hypersaline microbial mat.</title>
        <authorList>
            <person name="Ben Hania W."/>
            <person name="Joseph M."/>
            <person name="Schumann P."/>
            <person name="Bunk B."/>
            <person name="Fiebig A."/>
            <person name="Sproer C."/>
            <person name="Klenk H.P."/>
            <person name="Fardeau M.L."/>
            <person name="Spring S."/>
        </authorList>
    </citation>
    <scope>NUCLEOTIDE SEQUENCE [LARGE SCALE GENOMIC DNA]</scope>
    <source>
        <strain evidence="6 7">L21-RPul-D2</strain>
    </source>
</reference>
<evidence type="ECO:0000256" key="2">
    <source>
        <dbReference type="ARBA" id="ARBA00022448"/>
    </source>
</evidence>
<dbReference type="HOGENOM" id="CLU_008673_1_0_12"/>